<dbReference type="SUPFAM" id="SSF47413">
    <property type="entry name" value="lambda repressor-like DNA-binding domains"/>
    <property type="match status" value="1"/>
</dbReference>
<evidence type="ECO:0000313" key="3">
    <source>
        <dbReference type="EMBL" id="AIZ16406.1"/>
    </source>
</evidence>
<dbReference type="AlphaFoldDB" id="A0A0A7I8R5"/>
<proteinExistence type="inferred from homology"/>
<dbReference type="InterPro" id="IPR001387">
    <property type="entry name" value="Cro/C1-type_HTH"/>
</dbReference>
<sequence length="409" mass="45831">MASLNPGRLMMARTVEHLSQRQLSELIEHTQHAHIPAAKISRIENGLVECSATDLNRIAAALDYPIEFFNMMSEDLNPLDLTYRRTAKTRISEVNAIVGEYQMLDAAVNKVTNKLGMAHRPSWIDVLAPRQSGPLDILDIDRIAQRTREQLRLESKGAVPNMTRALERSGILVVPMRSMGESSEYKQTSEGVTAPALRKGSPVIGYIRRQVTGDRMRFTKAHELGHLVLHTHHRGLTKKQMEDEAHTFAGAILMPRKDAENTISESTMLSEFVAIKAGWGISISALVMRASALGLISADRKRSLQMQISARGWRKTEPVTVDVEYPLLFKQMLGKAYGHIDSPTEVTVNSFDAVKELGVPFRYLDFWTDGLKAESEQVGVYERRFPDDSDTQMMVMPNDCPTPQDVSMK</sequence>
<dbReference type="InterPro" id="IPR010982">
    <property type="entry name" value="Lambda_DNA-bd_dom_sf"/>
</dbReference>
<dbReference type="InterPro" id="IPR052345">
    <property type="entry name" value="Rad_response_metalloprotease"/>
</dbReference>
<dbReference type="Gene3D" id="1.10.260.40">
    <property type="entry name" value="lambda repressor-like DNA-binding domains"/>
    <property type="match status" value="1"/>
</dbReference>
<dbReference type="Gene3D" id="1.10.10.2910">
    <property type="match status" value="1"/>
</dbReference>
<dbReference type="SMART" id="SM00530">
    <property type="entry name" value="HTH_XRE"/>
    <property type="match status" value="1"/>
</dbReference>
<dbReference type="EMBL" id="CP007457">
    <property type="protein sequence ID" value="AIZ16406.1"/>
    <property type="molecule type" value="Genomic_DNA"/>
</dbReference>
<name>A0A0A7I8R5_9BIFI</name>
<dbReference type="CDD" id="cd00093">
    <property type="entry name" value="HTH_XRE"/>
    <property type="match status" value="1"/>
</dbReference>
<dbReference type="PANTHER" id="PTHR43236:SF1">
    <property type="entry name" value="BLL7220 PROTEIN"/>
    <property type="match status" value="1"/>
</dbReference>
<dbReference type="KEGG" id="bpsp:AH67_05390"/>
<dbReference type="PROSITE" id="PS50943">
    <property type="entry name" value="HTH_CROC1"/>
    <property type="match status" value="1"/>
</dbReference>
<keyword evidence="3" id="KW-0238">DNA-binding</keyword>
<dbReference type="Pfam" id="PF06114">
    <property type="entry name" value="Peptidase_M78"/>
    <property type="match status" value="1"/>
</dbReference>
<evidence type="ECO:0000256" key="1">
    <source>
        <dbReference type="ARBA" id="ARBA00007227"/>
    </source>
</evidence>
<organism evidence="3 4">
    <name type="scientific">Bifidobacterium pseudolongum PV8-2</name>
    <dbReference type="NCBI Taxonomy" id="1447715"/>
    <lineage>
        <taxon>Bacteria</taxon>
        <taxon>Bacillati</taxon>
        <taxon>Actinomycetota</taxon>
        <taxon>Actinomycetes</taxon>
        <taxon>Bifidobacteriales</taxon>
        <taxon>Bifidobacteriaceae</taxon>
        <taxon>Bifidobacterium</taxon>
    </lineage>
</organism>
<dbReference type="InterPro" id="IPR010359">
    <property type="entry name" value="IrrE_HExxH"/>
</dbReference>
<dbReference type="OrthoDB" id="9794834at2"/>
<dbReference type="GO" id="GO:0003677">
    <property type="term" value="F:DNA binding"/>
    <property type="evidence" value="ECO:0007669"/>
    <property type="project" value="UniProtKB-KW"/>
</dbReference>
<dbReference type="RefSeq" id="WP_052177285.1">
    <property type="nucleotide sequence ID" value="NZ_CP007457.1"/>
</dbReference>
<evidence type="ECO:0000259" key="2">
    <source>
        <dbReference type="PROSITE" id="PS50943"/>
    </source>
</evidence>
<accession>A0A0A7I8R5</accession>
<evidence type="ECO:0000313" key="4">
    <source>
        <dbReference type="Proteomes" id="UP000030636"/>
    </source>
</evidence>
<gene>
    <name evidence="3" type="ORF">AH67_05390</name>
</gene>
<reference evidence="3 4" key="1">
    <citation type="journal article" date="2015" name="Genome Announc.">
        <title>Bifidobacterium pseudolongum Strain PV8-2, Isolated from a Stool Sample of an Anemic Kenyan Infant.</title>
        <authorList>
            <person name="Vazquez-Gutierrez P."/>
            <person name="Lacroix C."/>
            <person name="Chassard C."/>
            <person name="Klumpp J."/>
            <person name="Stevens M.J."/>
            <person name="Jans C."/>
        </authorList>
    </citation>
    <scope>NUCLEOTIDE SEQUENCE [LARGE SCALE GENOMIC DNA]</scope>
    <source>
        <strain evidence="3 4">PV8-2</strain>
    </source>
</reference>
<protein>
    <submittedName>
        <fullName evidence="3">DNA-binding protein</fullName>
    </submittedName>
</protein>
<dbReference type="Proteomes" id="UP000030636">
    <property type="component" value="Chromosome"/>
</dbReference>
<dbReference type="PANTHER" id="PTHR43236">
    <property type="entry name" value="ANTITOXIN HIGA1"/>
    <property type="match status" value="1"/>
</dbReference>
<feature type="domain" description="HTH cro/C1-type" evidence="2">
    <location>
        <begin position="18"/>
        <end position="69"/>
    </location>
</feature>
<keyword evidence="4" id="KW-1185">Reference proteome</keyword>
<comment type="similarity">
    <text evidence="1">Belongs to the short-chain fatty acyl-CoA assimilation regulator (ScfR) family.</text>
</comment>
<dbReference type="STRING" id="1447715.AH67_05390"/>
<dbReference type="HOGENOM" id="CLU_053651_1_1_11"/>